<dbReference type="PROSITE" id="PS50828">
    <property type="entry name" value="SMR"/>
    <property type="match status" value="1"/>
</dbReference>
<feature type="non-terminal residue" evidence="2">
    <location>
        <position position="164"/>
    </location>
</feature>
<dbReference type="Gene3D" id="3.30.1370.110">
    <property type="match status" value="1"/>
</dbReference>
<sequence length="164" mass="18521">DYNHADDTKYKKLRDAANAEYEQKKLFSEKSQAAYRADDHVAAKEYSQKAAEHEQKMNEYNRQAAEFVFRANNADSDPDEIDLHGLYVREAEEYLAVRIRAAKARGDDHLEAIVGKGIHSENHVQKLKPAVEKLCKELGFRYSIDDNNAGVIVIDLKSAGGQVP</sequence>
<proteinExistence type="predicted"/>
<dbReference type="SMART" id="SM00463">
    <property type="entry name" value="SMR"/>
    <property type="match status" value="1"/>
</dbReference>
<keyword evidence="3" id="KW-1185">Reference proteome</keyword>
<dbReference type="Pfam" id="PF08590">
    <property type="entry name" value="DUF1771"/>
    <property type="match status" value="1"/>
</dbReference>
<dbReference type="PANTHER" id="PTHR47417">
    <property type="entry name" value="SMR DOMAIN-CONTAINING PROTEIN YPL199C"/>
    <property type="match status" value="1"/>
</dbReference>
<dbReference type="SMART" id="SM01162">
    <property type="entry name" value="DUF1771"/>
    <property type="match status" value="1"/>
</dbReference>
<dbReference type="PANTHER" id="PTHR47417:SF1">
    <property type="entry name" value="SMR DOMAIN-CONTAINING PROTEIN YPL199C"/>
    <property type="match status" value="1"/>
</dbReference>
<dbReference type="EMBL" id="KV453841">
    <property type="protein sequence ID" value="ODV92729.1"/>
    <property type="molecule type" value="Genomic_DNA"/>
</dbReference>
<evidence type="ECO:0000313" key="3">
    <source>
        <dbReference type="Proteomes" id="UP000095023"/>
    </source>
</evidence>
<dbReference type="InterPro" id="IPR036063">
    <property type="entry name" value="Smr_dom_sf"/>
</dbReference>
<evidence type="ECO:0000313" key="2">
    <source>
        <dbReference type="EMBL" id="ODV92729.1"/>
    </source>
</evidence>
<gene>
    <name evidence="2" type="ORF">CANCADRAFT_18133</name>
</gene>
<dbReference type="Pfam" id="PF01713">
    <property type="entry name" value="Smr"/>
    <property type="match status" value="1"/>
</dbReference>
<organism evidence="2 3">
    <name type="scientific">Tortispora caseinolytica NRRL Y-17796</name>
    <dbReference type="NCBI Taxonomy" id="767744"/>
    <lineage>
        <taxon>Eukaryota</taxon>
        <taxon>Fungi</taxon>
        <taxon>Dikarya</taxon>
        <taxon>Ascomycota</taxon>
        <taxon>Saccharomycotina</taxon>
        <taxon>Trigonopsidomycetes</taxon>
        <taxon>Trigonopsidales</taxon>
        <taxon>Trigonopsidaceae</taxon>
        <taxon>Tortispora</taxon>
    </lineage>
</organism>
<dbReference type="Proteomes" id="UP000095023">
    <property type="component" value="Unassembled WGS sequence"/>
</dbReference>
<dbReference type="OrthoDB" id="3231855at2759"/>
<reference evidence="3" key="1">
    <citation type="submission" date="2016-02" db="EMBL/GenBank/DDBJ databases">
        <title>Comparative genomics of biotechnologically important yeasts.</title>
        <authorList>
            <consortium name="DOE Joint Genome Institute"/>
            <person name="Riley R."/>
            <person name="Haridas S."/>
            <person name="Wolfe K.H."/>
            <person name="Lopes M.R."/>
            <person name="Hittinger C.T."/>
            <person name="Goker M."/>
            <person name="Salamov A."/>
            <person name="Wisecaver J."/>
            <person name="Long T.M."/>
            <person name="Aerts A.L."/>
            <person name="Barry K."/>
            <person name="Choi C."/>
            <person name="Clum A."/>
            <person name="Coughlan A.Y."/>
            <person name="Deshpande S."/>
            <person name="Douglass A.P."/>
            <person name="Hanson S.J."/>
            <person name="Klenk H.-P."/>
            <person name="Labutti K."/>
            <person name="Lapidus A."/>
            <person name="Lindquist E."/>
            <person name="Lipzen A."/>
            <person name="Meier-Kolthoff J.P."/>
            <person name="Ohm R.A."/>
            <person name="Otillar R.P."/>
            <person name="Pangilinan J."/>
            <person name="Peng Y."/>
            <person name="Rokas A."/>
            <person name="Rosa C.A."/>
            <person name="Scheuner C."/>
            <person name="Sibirny A.A."/>
            <person name="Slot J.C."/>
            <person name="Stielow J.B."/>
            <person name="Sun H."/>
            <person name="Kurtzman C.P."/>
            <person name="Blackwell M."/>
            <person name="Jeffries T.W."/>
            <person name="Grigoriev I.V."/>
        </authorList>
    </citation>
    <scope>NUCLEOTIDE SEQUENCE [LARGE SCALE GENOMIC DNA]</scope>
    <source>
        <strain evidence="3">NRRL Y-17796</strain>
    </source>
</reference>
<dbReference type="InterPro" id="IPR002625">
    <property type="entry name" value="Smr_dom"/>
</dbReference>
<dbReference type="InterPro" id="IPR013899">
    <property type="entry name" value="DUF1771"/>
</dbReference>
<feature type="domain" description="Smr" evidence="1">
    <location>
        <begin position="81"/>
        <end position="157"/>
    </location>
</feature>
<protein>
    <recommendedName>
        <fullName evidence="1">Smr domain-containing protein</fullName>
    </recommendedName>
</protein>
<dbReference type="SUPFAM" id="SSF160443">
    <property type="entry name" value="SMR domain-like"/>
    <property type="match status" value="1"/>
</dbReference>
<dbReference type="GO" id="GO:0070481">
    <property type="term" value="P:nuclear-transcribed mRNA catabolic process, non-stop decay"/>
    <property type="evidence" value="ECO:0007669"/>
    <property type="project" value="EnsemblFungi"/>
</dbReference>
<feature type="non-terminal residue" evidence="2">
    <location>
        <position position="1"/>
    </location>
</feature>
<accession>A0A1E4TLW1</accession>
<name>A0A1E4TLW1_9ASCO</name>
<evidence type="ECO:0000259" key="1">
    <source>
        <dbReference type="PROSITE" id="PS50828"/>
    </source>
</evidence>
<dbReference type="InterPro" id="IPR053020">
    <property type="entry name" value="Smr_domain_protein"/>
</dbReference>
<dbReference type="AlphaFoldDB" id="A0A1E4TLW1"/>